<dbReference type="SUPFAM" id="SSF48726">
    <property type="entry name" value="Immunoglobulin"/>
    <property type="match status" value="2"/>
</dbReference>
<proteinExistence type="predicted"/>
<dbReference type="GO" id="GO:0005886">
    <property type="term" value="C:plasma membrane"/>
    <property type="evidence" value="ECO:0007669"/>
    <property type="project" value="TreeGrafter"/>
</dbReference>
<dbReference type="InterPro" id="IPR036179">
    <property type="entry name" value="Ig-like_dom_sf"/>
</dbReference>
<organism evidence="6 7">
    <name type="scientific">Stichopus japonicus</name>
    <name type="common">Sea cucumber</name>
    <dbReference type="NCBI Taxonomy" id="307972"/>
    <lineage>
        <taxon>Eukaryota</taxon>
        <taxon>Metazoa</taxon>
        <taxon>Echinodermata</taxon>
        <taxon>Eleutherozoa</taxon>
        <taxon>Echinozoa</taxon>
        <taxon>Holothuroidea</taxon>
        <taxon>Aspidochirotacea</taxon>
        <taxon>Aspidochirotida</taxon>
        <taxon>Stichopodidae</taxon>
        <taxon>Apostichopus</taxon>
    </lineage>
</organism>
<dbReference type="InterPro" id="IPR050958">
    <property type="entry name" value="Cell_Adh-Cytoskel_Orgn"/>
</dbReference>
<sequence length="608" mass="65111">MPFHETLASNRIEYFPRPIFTFPFPASVEILEEIQPQIIMENETAFFVCMATGNPEPQFSWRRLDGAFPDESRVVIEGPIVNDTLDYPIYTSILGIEPAMGSDTGSYQCYAYNSVGNYTAVGDLIVQGPPGFLQEPEAEQIVSIGDFAYFTCVGSGAPPFNITWSKEGDAEWPSEDSRVVIEDNNTFLRISDVTPDDSGVYVCTISNEMGMKSAVSNLRVEGGSTMSSSSSGAGTDDGEATSMTAGPTEEMKSSVSPSDEEGSTTDDMKSSPAVESGKTDGSTMTGGPSGTQPTPGLDASTEEMQGSAEPSGSPDPMGSPEPSGSPEPMASPEPSGSPEPMASPEPSASPEPMGSPEPSASPEPMASADASSDSMASMGSTATSDPSAPTHGMMNESTMVHKTDMMASGTTKSMVSSSAGHSEDSSMMPTSQSAQVTTAVKPRRTDITNPGTRDLFQGWVDVQGQGAANDFCRIIGTSSDVYQLVCSLAGTEGEEEFNYNSKIGFDIGEKDTFYMKDENGDGRDDYCRCTSVTGKRYVWCTAGGENGFYGNEKVEPDTSQHSFQAEGEKNDLRKCRRRFVDPFFRNSLLEYCRLHSEDKNTRKTRTIT</sequence>
<dbReference type="EMBL" id="MRZV01001927">
    <property type="protein sequence ID" value="PIK35329.1"/>
    <property type="molecule type" value="Genomic_DNA"/>
</dbReference>
<feature type="compositionally biased region" description="Low complexity" evidence="4">
    <location>
        <begin position="221"/>
        <end position="234"/>
    </location>
</feature>
<dbReference type="InterPro" id="IPR003599">
    <property type="entry name" value="Ig_sub"/>
</dbReference>
<dbReference type="Proteomes" id="UP000230750">
    <property type="component" value="Unassembled WGS sequence"/>
</dbReference>
<dbReference type="PROSITE" id="PS50835">
    <property type="entry name" value="IG_LIKE"/>
    <property type="match status" value="2"/>
</dbReference>
<gene>
    <name evidence="6" type="ORF">BSL78_27841</name>
</gene>
<feature type="domain" description="Ig-like" evidence="5">
    <location>
        <begin position="25"/>
        <end position="127"/>
    </location>
</feature>
<dbReference type="AlphaFoldDB" id="A0A2G8JHY3"/>
<dbReference type="Pfam" id="PF07679">
    <property type="entry name" value="I-set"/>
    <property type="match status" value="2"/>
</dbReference>
<feature type="region of interest" description="Disordered" evidence="4">
    <location>
        <begin position="221"/>
        <end position="394"/>
    </location>
</feature>
<feature type="compositionally biased region" description="Low complexity" evidence="4">
    <location>
        <begin position="362"/>
        <end position="380"/>
    </location>
</feature>
<dbReference type="InterPro" id="IPR007110">
    <property type="entry name" value="Ig-like_dom"/>
</dbReference>
<feature type="compositionally biased region" description="Low complexity" evidence="4">
    <location>
        <begin position="279"/>
        <end position="296"/>
    </location>
</feature>
<dbReference type="InterPro" id="IPR003598">
    <property type="entry name" value="Ig_sub2"/>
</dbReference>
<dbReference type="SMART" id="SM00408">
    <property type="entry name" value="IGc2"/>
    <property type="match status" value="2"/>
</dbReference>
<evidence type="ECO:0000313" key="6">
    <source>
        <dbReference type="EMBL" id="PIK35329.1"/>
    </source>
</evidence>
<comment type="caution">
    <text evidence="6">The sequence shown here is derived from an EMBL/GenBank/DDBJ whole genome shotgun (WGS) entry which is preliminary data.</text>
</comment>
<keyword evidence="1" id="KW-0732">Signal</keyword>
<dbReference type="PANTHER" id="PTHR45080">
    <property type="entry name" value="CONTACTIN 5"/>
    <property type="match status" value="1"/>
</dbReference>
<dbReference type="OrthoDB" id="5985519at2759"/>
<evidence type="ECO:0000256" key="4">
    <source>
        <dbReference type="SAM" id="MobiDB-lite"/>
    </source>
</evidence>
<dbReference type="Gene3D" id="2.60.40.10">
    <property type="entry name" value="Immunoglobulins"/>
    <property type="match status" value="2"/>
</dbReference>
<accession>A0A2G8JHY3</accession>
<dbReference type="STRING" id="307972.A0A2G8JHY3"/>
<evidence type="ECO:0000256" key="3">
    <source>
        <dbReference type="ARBA" id="ARBA00023319"/>
    </source>
</evidence>
<dbReference type="InterPro" id="IPR013783">
    <property type="entry name" value="Ig-like_fold"/>
</dbReference>
<evidence type="ECO:0000256" key="1">
    <source>
        <dbReference type="ARBA" id="ARBA00022729"/>
    </source>
</evidence>
<dbReference type="SMART" id="SM00409">
    <property type="entry name" value="IG"/>
    <property type="match status" value="2"/>
</dbReference>
<protein>
    <submittedName>
        <fullName evidence="6">Putative hemicentin-2</fullName>
    </submittedName>
</protein>
<evidence type="ECO:0000259" key="5">
    <source>
        <dbReference type="PROSITE" id="PS50835"/>
    </source>
</evidence>
<reference evidence="6 7" key="1">
    <citation type="journal article" date="2017" name="PLoS Biol.">
        <title>The sea cucumber genome provides insights into morphological evolution and visceral regeneration.</title>
        <authorList>
            <person name="Zhang X."/>
            <person name="Sun L."/>
            <person name="Yuan J."/>
            <person name="Sun Y."/>
            <person name="Gao Y."/>
            <person name="Zhang L."/>
            <person name="Li S."/>
            <person name="Dai H."/>
            <person name="Hamel J.F."/>
            <person name="Liu C."/>
            <person name="Yu Y."/>
            <person name="Liu S."/>
            <person name="Lin W."/>
            <person name="Guo K."/>
            <person name="Jin S."/>
            <person name="Xu P."/>
            <person name="Storey K.B."/>
            <person name="Huan P."/>
            <person name="Zhang T."/>
            <person name="Zhou Y."/>
            <person name="Zhang J."/>
            <person name="Lin C."/>
            <person name="Li X."/>
            <person name="Xing L."/>
            <person name="Huo D."/>
            <person name="Sun M."/>
            <person name="Wang L."/>
            <person name="Mercier A."/>
            <person name="Li F."/>
            <person name="Yang H."/>
            <person name="Xiang J."/>
        </authorList>
    </citation>
    <scope>NUCLEOTIDE SEQUENCE [LARGE SCALE GENOMIC DNA]</scope>
    <source>
        <strain evidence="6">Shaxun</strain>
        <tissue evidence="6">Muscle</tissue>
    </source>
</reference>
<keyword evidence="3" id="KW-0393">Immunoglobulin domain</keyword>
<keyword evidence="2" id="KW-1015">Disulfide bond</keyword>
<feature type="region of interest" description="Disordered" evidence="4">
    <location>
        <begin position="409"/>
        <end position="452"/>
    </location>
</feature>
<feature type="domain" description="Ig-like" evidence="5">
    <location>
        <begin position="130"/>
        <end position="221"/>
    </location>
</feature>
<dbReference type="PANTHER" id="PTHR45080:SF8">
    <property type="entry name" value="IG-LIKE DOMAIN-CONTAINING PROTEIN"/>
    <property type="match status" value="1"/>
</dbReference>
<dbReference type="InterPro" id="IPR013098">
    <property type="entry name" value="Ig_I-set"/>
</dbReference>
<feature type="compositionally biased region" description="Pro residues" evidence="4">
    <location>
        <begin position="317"/>
        <end position="361"/>
    </location>
</feature>
<keyword evidence="7" id="KW-1185">Reference proteome</keyword>
<feature type="compositionally biased region" description="Polar residues" evidence="4">
    <location>
        <begin position="409"/>
        <end position="438"/>
    </location>
</feature>
<evidence type="ECO:0000256" key="2">
    <source>
        <dbReference type="ARBA" id="ARBA00023157"/>
    </source>
</evidence>
<name>A0A2G8JHY3_STIJA</name>
<dbReference type="FunFam" id="2.60.40.10:FF:000107">
    <property type="entry name" value="Myosin, light chain kinase a"/>
    <property type="match status" value="1"/>
</dbReference>
<dbReference type="CDD" id="cd00096">
    <property type="entry name" value="Ig"/>
    <property type="match status" value="1"/>
</dbReference>
<dbReference type="GO" id="GO:0007156">
    <property type="term" value="P:homophilic cell adhesion via plasma membrane adhesion molecules"/>
    <property type="evidence" value="ECO:0007669"/>
    <property type="project" value="TreeGrafter"/>
</dbReference>
<evidence type="ECO:0000313" key="7">
    <source>
        <dbReference type="Proteomes" id="UP000230750"/>
    </source>
</evidence>